<dbReference type="Proteomes" id="UP000651738">
    <property type="component" value="Unassembled WGS sequence"/>
</dbReference>
<evidence type="ECO:0000313" key="6">
    <source>
        <dbReference type="Proteomes" id="UP000321275"/>
    </source>
</evidence>
<comment type="caution">
    <text evidence="1">Lacks conserved residue(s) required for the propagation of feature annotation.</text>
</comment>
<sequence>MTSTHPNEAAVLDSDQDVAASLSLQLHTLGIRARYYRSRRRLLEELDRRRPQLVVLALEPGRIDGIAVLRDLSRLGYVGAVLLLSGVERKVVRIAERVGRTLGLLMLDSLPKAFRLAELRQRLDGLHPLPREAWQAPAAPPARTVEEIERALTQGEFLVYYQPQLELAGQRISGVEALVRWRHPRRGILVPGQFLGAMTLEQYRRLTRCMLTGVMADVARWPTLQELDSISVNVTPEELMSEELLLLMEELRAGLAKAPPLVLEVTETAAMDDELLGGEVAARLHLHGLELAIDDFGVGFSSLARLQMLPVSELKLDRSFVSHLQEEPLDAAIVEAVALLGRRLGIRVVAEGVESLATLEALARYGCTHAQGYALAPPMPAEALAGLLTRHAG</sequence>
<dbReference type="InterPro" id="IPR001789">
    <property type="entry name" value="Sig_transdc_resp-reg_receiver"/>
</dbReference>
<dbReference type="Gene3D" id="3.40.50.2300">
    <property type="match status" value="1"/>
</dbReference>
<dbReference type="Gene3D" id="3.20.20.450">
    <property type="entry name" value="EAL domain"/>
    <property type="match status" value="1"/>
</dbReference>
<dbReference type="Proteomes" id="UP000321275">
    <property type="component" value="Unassembled WGS sequence"/>
</dbReference>
<dbReference type="GO" id="GO:0071111">
    <property type="term" value="F:cyclic-guanylate-specific phosphodiesterase activity"/>
    <property type="evidence" value="ECO:0007669"/>
    <property type="project" value="InterPro"/>
</dbReference>
<keyword evidence="6" id="KW-1185">Reference proteome</keyword>
<dbReference type="SMART" id="SM00052">
    <property type="entry name" value="EAL"/>
    <property type="match status" value="1"/>
</dbReference>
<dbReference type="PROSITE" id="PS50110">
    <property type="entry name" value="RESPONSE_REGULATORY"/>
    <property type="match status" value="1"/>
</dbReference>
<dbReference type="PANTHER" id="PTHR33121:SF70">
    <property type="entry name" value="SIGNALING PROTEIN YKOW"/>
    <property type="match status" value="1"/>
</dbReference>
<dbReference type="CDD" id="cd01948">
    <property type="entry name" value="EAL"/>
    <property type="match status" value="1"/>
</dbReference>
<organism evidence="4 6">
    <name type="scientific">Bisbaumannia pacifica</name>
    <dbReference type="NCBI Taxonomy" id="77098"/>
    <lineage>
        <taxon>Bacteria</taxon>
        <taxon>Pseudomonadati</taxon>
        <taxon>Pseudomonadota</taxon>
        <taxon>Gammaproteobacteria</taxon>
        <taxon>Oceanospirillales</taxon>
        <taxon>Halomonadaceae</taxon>
        <taxon>Bisbaumannia</taxon>
    </lineage>
</organism>
<proteinExistence type="predicted"/>
<evidence type="ECO:0000313" key="4">
    <source>
        <dbReference type="EMBL" id="GEK46164.1"/>
    </source>
</evidence>
<accession>A0A510X437</accession>
<name>A0A510X437_9GAMM</name>
<dbReference type="GO" id="GO:0000160">
    <property type="term" value="P:phosphorelay signal transduction system"/>
    <property type="evidence" value="ECO:0007669"/>
    <property type="project" value="InterPro"/>
</dbReference>
<dbReference type="EMBL" id="JAEDAF010000002">
    <property type="protein sequence ID" value="MBH8579095.1"/>
    <property type="molecule type" value="Genomic_DNA"/>
</dbReference>
<evidence type="ECO:0000256" key="1">
    <source>
        <dbReference type="PROSITE-ProRule" id="PRU00169"/>
    </source>
</evidence>
<dbReference type="PROSITE" id="PS50883">
    <property type="entry name" value="EAL"/>
    <property type="match status" value="1"/>
</dbReference>
<evidence type="ECO:0000259" key="2">
    <source>
        <dbReference type="PROSITE" id="PS50110"/>
    </source>
</evidence>
<dbReference type="InterPro" id="IPR050706">
    <property type="entry name" value="Cyclic-di-GMP_PDE-like"/>
</dbReference>
<reference evidence="5 7" key="2">
    <citation type="submission" date="2020-12" db="EMBL/GenBank/DDBJ databases">
        <title>Draft genome sequence of Halomonas pacifica strain CARE-V15.</title>
        <authorList>
            <person name="Vignesh N."/>
            <person name="Thabitha A."/>
            <person name="Saravanan R."/>
            <person name="Manigandan V."/>
        </authorList>
    </citation>
    <scope>NUCLEOTIDE SEQUENCE [LARGE SCALE GENOMIC DNA]</scope>
    <source>
        <strain evidence="5 7">CARE-V15</strain>
    </source>
</reference>
<protein>
    <submittedName>
        <fullName evidence="5">EAL domain-containing response regulator</fullName>
    </submittedName>
    <submittedName>
        <fullName evidence="4">Signal transduction protein</fullName>
    </submittedName>
</protein>
<dbReference type="RefSeq" id="WP_146801453.1">
    <property type="nucleotide sequence ID" value="NZ_BJUK01000004.1"/>
</dbReference>
<feature type="domain" description="EAL" evidence="3">
    <location>
        <begin position="141"/>
        <end position="392"/>
    </location>
</feature>
<dbReference type="PANTHER" id="PTHR33121">
    <property type="entry name" value="CYCLIC DI-GMP PHOSPHODIESTERASE PDEF"/>
    <property type="match status" value="1"/>
</dbReference>
<dbReference type="Pfam" id="PF00563">
    <property type="entry name" value="EAL"/>
    <property type="match status" value="1"/>
</dbReference>
<dbReference type="OrthoDB" id="9812358at2"/>
<dbReference type="AlphaFoldDB" id="A0A510X437"/>
<reference evidence="4 6" key="1">
    <citation type="submission" date="2019-07" db="EMBL/GenBank/DDBJ databases">
        <title>Whole genome shotgun sequence of Halomonas pacifica NBRC 102220.</title>
        <authorList>
            <person name="Hosoyama A."/>
            <person name="Uohara A."/>
            <person name="Ohji S."/>
            <person name="Ichikawa N."/>
        </authorList>
    </citation>
    <scope>NUCLEOTIDE SEQUENCE [LARGE SCALE GENOMIC DNA]</scope>
    <source>
        <strain evidence="4 6">NBRC 102220</strain>
    </source>
</reference>
<evidence type="ECO:0000259" key="3">
    <source>
        <dbReference type="PROSITE" id="PS50883"/>
    </source>
</evidence>
<evidence type="ECO:0000313" key="5">
    <source>
        <dbReference type="EMBL" id="MBH8579095.1"/>
    </source>
</evidence>
<feature type="domain" description="Response regulatory" evidence="2">
    <location>
        <begin position="8"/>
        <end position="127"/>
    </location>
</feature>
<dbReference type="EMBL" id="BJUK01000004">
    <property type="protein sequence ID" value="GEK46164.1"/>
    <property type="molecule type" value="Genomic_DNA"/>
</dbReference>
<evidence type="ECO:0000313" key="7">
    <source>
        <dbReference type="Proteomes" id="UP000651738"/>
    </source>
</evidence>
<dbReference type="SUPFAM" id="SSF141868">
    <property type="entry name" value="EAL domain-like"/>
    <property type="match status" value="1"/>
</dbReference>
<dbReference type="InterPro" id="IPR035919">
    <property type="entry name" value="EAL_sf"/>
</dbReference>
<dbReference type="InterPro" id="IPR001633">
    <property type="entry name" value="EAL_dom"/>
</dbReference>
<comment type="caution">
    <text evidence="4">The sequence shown here is derived from an EMBL/GenBank/DDBJ whole genome shotgun (WGS) entry which is preliminary data.</text>
</comment>
<dbReference type="SUPFAM" id="SSF52172">
    <property type="entry name" value="CheY-like"/>
    <property type="match status" value="1"/>
</dbReference>
<dbReference type="InterPro" id="IPR011006">
    <property type="entry name" value="CheY-like_superfamily"/>
</dbReference>
<gene>
    <name evidence="4" type="ORF">HPA02_04470</name>
    <name evidence="5" type="ORF">I7V36_03215</name>
</gene>